<evidence type="ECO:0000256" key="3">
    <source>
        <dbReference type="SAM" id="Phobius"/>
    </source>
</evidence>
<dbReference type="InterPro" id="IPR001623">
    <property type="entry name" value="DnaJ_domain"/>
</dbReference>
<feature type="region of interest" description="Disordered" evidence="2">
    <location>
        <begin position="55"/>
        <end position="77"/>
    </location>
</feature>
<dbReference type="SMART" id="SM00271">
    <property type="entry name" value="DnaJ"/>
    <property type="match status" value="1"/>
</dbReference>
<keyword evidence="3" id="KW-0472">Membrane</keyword>
<feature type="transmembrane region" description="Helical" evidence="3">
    <location>
        <begin position="867"/>
        <end position="892"/>
    </location>
</feature>
<evidence type="ECO:0000256" key="1">
    <source>
        <dbReference type="ARBA" id="ARBA00023186"/>
    </source>
</evidence>
<keyword evidence="6" id="KW-1185">Reference proteome</keyword>
<dbReference type="RefSeq" id="WP_002541213.1">
    <property type="nucleotide sequence ID" value="NZ_ANFM02000039.1"/>
</dbReference>
<dbReference type="Proteomes" id="UP000011223">
    <property type="component" value="Unassembled WGS sequence"/>
</dbReference>
<gene>
    <name evidence="5" type="ORF">D515_03395</name>
</gene>
<dbReference type="CDD" id="cd06257">
    <property type="entry name" value="DnaJ"/>
    <property type="match status" value="1"/>
</dbReference>
<dbReference type="EMBL" id="ANFM02000039">
    <property type="protein sequence ID" value="EOD77918.1"/>
    <property type="molecule type" value="Genomic_DNA"/>
</dbReference>
<feature type="domain" description="J" evidence="4">
    <location>
        <begin position="2"/>
        <end position="53"/>
    </location>
</feature>
<accession>R1GP13</accession>
<reference evidence="5 6" key="1">
    <citation type="journal article" date="2014" name="PLoS ONE">
        <title>Grimontia indica AK16(T), sp. nov., Isolated from a Seawater Sample Reports the Presence of Pathogenic Genes Similar to Vibrio Genus.</title>
        <authorList>
            <person name="Singh A."/>
            <person name="Vaidya B."/>
            <person name="Khatri I."/>
            <person name="Srinivas T.N."/>
            <person name="Subramanian S."/>
            <person name="Korpole S."/>
            <person name="Pinnaka A.K."/>
        </authorList>
    </citation>
    <scope>NUCLEOTIDE SEQUENCE [LARGE SCALE GENOMIC DNA]</scope>
    <source>
        <strain evidence="5 6">AK16</strain>
    </source>
</reference>
<evidence type="ECO:0000256" key="2">
    <source>
        <dbReference type="SAM" id="MobiDB-lite"/>
    </source>
</evidence>
<keyword evidence="1" id="KW-0143">Chaperone</keyword>
<name>R1GP13_9GAMM</name>
<proteinExistence type="predicted"/>
<organism evidence="5 6">
    <name type="scientific">Grimontia indica</name>
    <dbReference type="NCBI Taxonomy" id="1056512"/>
    <lineage>
        <taxon>Bacteria</taxon>
        <taxon>Pseudomonadati</taxon>
        <taxon>Pseudomonadota</taxon>
        <taxon>Gammaproteobacteria</taxon>
        <taxon>Vibrionales</taxon>
        <taxon>Vibrionaceae</taxon>
        <taxon>Grimontia</taxon>
    </lineage>
</organism>
<comment type="caution">
    <text evidence="5">The sequence shown here is derived from an EMBL/GenBank/DDBJ whole genome shotgun (WGS) entry which is preliminary data.</text>
</comment>
<protein>
    <recommendedName>
        <fullName evidence="4">J domain-containing protein</fullName>
    </recommendedName>
</protein>
<evidence type="ECO:0000259" key="4">
    <source>
        <dbReference type="PROSITE" id="PS50076"/>
    </source>
</evidence>
<feature type="transmembrane region" description="Helical" evidence="3">
    <location>
        <begin position="808"/>
        <end position="829"/>
    </location>
</feature>
<keyword evidence="3" id="KW-0812">Transmembrane</keyword>
<dbReference type="PROSITE" id="PS50076">
    <property type="entry name" value="DNAJ_2"/>
    <property type="match status" value="1"/>
</dbReference>
<keyword evidence="3" id="KW-1133">Transmembrane helix</keyword>
<evidence type="ECO:0000313" key="6">
    <source>
        <dbReference type="Proteomes" id="UP000011223"/>
    </source>
</evidence>
<dbReference type="Gene3D" id="1.10.287.110">
    <property type="entry name" value="DnaJ domain"/>
    <property type="match status" value="1"/>
</dbReference>
<feature type="transmembrane region" description="Helical" evidence="3">
    <location>
        <begin position="835"/>
        <end position="855"/>
    </location>
</feature>
<dbReference type="SUPFAM" id="SSF46565">
    <property type="entry name" value="Chaperone J-domain"/>
    <property type="match status" value="1"/>
</dbReference>
<sequence length="930" mass="106372">MNMWETLELEPTQDESVIKKAYRVKLRQHHPEDDPEGFKRVREAYENILQWLKDGVNDNGETNRESAPENPETATEHPHISALKAMLQDASKRMELTSWKVWTETGQMLQIDEQQKISDDAVTLVLANRWLPPAIIDVLWHGLSWNLLLNGDQQQVELGEFLDEWRQFPLSVSLEELTQLSAPEQRAVLSFLRPLHIALSRGQVDALHYHLQQPLTFVIPNLLNVQISLLKAHVAIKTASSSVVEALLVSDLIERPAETLTLAQWEVIAEAAKLTGHSTAIEAVTGKFLSLKAWSEAADLQYFSALSHDRLLALVLACLRQRWNPLPPVFWRNERKLLEVPESAPEKLMYDWLCGQLVGHDNNAISHRLDFTGAEGSLVLVVKVLWAAHSGSWAWMNSLKQALKQELDALGNGSERVAILLAQQCLKEVMETQGGSETLQQKLAHYETDAFFSQEALTMEELSSLSKDDWLECIRRHPLLPDTWYRQLEQAEVLVMEELHESNMYPYYADSLCFYRSANPQYEITSVWQKTAFEGVFDWALMFFSHLGAGGALKQPVMDTLPPLPERQLSGPISLILPFAAKPYDYLPESIDAFNQFPEQFVYRLVVDSQVSLLIESESIDTLMERAKARDLSATIALSRLLAEEHFDEAIVFWNLVAANLDANPHFHVVVDWQQQTLIRLKQEKGLAKETYHYDKPEFIHAMITTNRAWFAPPEEFEEHSPEDEAKDFHYPMCILLTQLHLGLEGDGYNMASLKALADRRKKQTELQRETTDVAVEFLDEMYRQKLEKDIAEKGEKAATYSKTKLKFLSFVFFAAWVFVFPMTVMAGFDVSQETLGGMVIFLFITHSLLAWQVSRPIITKGNRKKYLFYSVFTLLAAIIFRSVFLAFVNVITHYMTANGLNDLYSRGGWDRKVVARREINMRKVLGFKD</sequence>
<dbReference type="InterPro" id="IPR036869">
    <property type="entry name" value="J_dom_sf"/>
</dbReference>
<evidence type="ECO:0000313" key="5">
    <source>
        <dbReference type="EMBL" id="EOD77918.1"/>
    </source>
</evidence>
<dbReference type="eggNOG" id="COG2214">
    <property type="taxonomic scope" value="Bacteria"/>
</dbReference>
<dbReference type="AlphaFoldDB" id="R1GP13"/>